<proteinExistence type="predicted"/>
<accession>A0A8S5VAT5</accession>
<reference evidence="1" key="1">
    <citation type="journal article" date="2021" name="Proc. Natl. Acad. Sci. U.S.A.">
        <title>A Catalog of Tens of Thousands of Viruses from Human Metagenomes Reveals Hidden Associations with Chronic Diseases.</title>
        <authorList>
            <person name="Tisza M.J."/>
            <person name="Buck C.B."/>
        </authorList>
    </citation>
    <scope>NUCLEOTIDE SEQUENCE</scope>
    <source>
        <strain evidence="1">Ct6bU4</strain>
    </source>
</reference>
<dbReference type="EMBL" id="BK016234">
    <property type="protein sequence ID" value="DAG03723.1"/>
    <property type="molecule type" value="Genomic_DNA"/>
</dbReference>
<name>A0A8S5VAT5_9CAUD</name>
<organism evidence="1">
    <name type="scientific">Siphoviridae sp. ct6bU4</name>
    <dbReference type="NCBI Taxonomy" id="2825344"/>
    <lineage>
        <taxon>Viruses</taxon>
        <taxon>Duplodnaviria</taxon>
        <taxon>Heunggongvirae</taxon>
        <taxon>Uroviricota</taxon>
        <taxon>Caudoviricetes</taxon>
    </lineage>
</organism>
<protein>
    <submittedName>
        <fullName evidence="1">Uncharacterized protein</fullName>
    </submittedName>
</protein>
<evidence type="ECO:0000313" key="1">
    <source>
        <dbReference type="EMBL" id="DAG03723.1"/>
    </source>
</evidence>
<sequence length="35" mass="4184">MSFDAHCVYCILIPAFVRRCILILSNRFLHLVQKY</sequence>